<accession>A0A1G7AR13</accession>
<feature type="compositionally biased region" description="Basic and acidic residues" evidence="1">
    <location>
        <begin position="1"/>
        <end position="10"/>
    </location>
</feature>
<evidence type="ECO:0000256" key="1">
    <source>
        <dbReference type="SAM" id="MobiDB-lite"/>
    </source>
</evidence>
<gene>
    <name evidence="2" type="ORF">SAMN04487779_10218</name>
</gene>
<evidence type="ECO:0000313" key="3">
    <source>
        <dbReference type="Proteomes" id="UP000198925"/>
    </source>
</evidence>
<organism evidence="2 3">
    <name type="scientific">Belnapia rosea</name>
    <dbReference type="NCBI Taxonomy" id="938405"/>
    <lineage>
        <taxon>Bacteria</taxon>
        <taxon>Pseudomonadati</taxon>
        <taxon>Pseudomonadota</taxon>
        <taxon>Alphaproteobacteria</taxon>
        <taxon>Acetobacterales</taxon>
        <taxon>Roseomonadaceae</taxon>
        <taxon>Belnapia</taxon>
    </lineage>
</organism>
<dbReference type="AlphaFoldDB" id="A0A1G7AR13"/>
<protein>
    <submittedName>
        <fullName evidence="2">Uncharacterized protein</fullName>
    </submittedName>
</protein>
<dbReference type="EMBL" id="FMZX01000021">
    <property type="protein sequence ID" value="SDE17289.1"/>
    <property type="molecule type" value="Genomic_DNA"/>
</dbReference>
<reference evidence="2 3" key="1">
    <citation type="submission" date="2016-10" db="EMBL/GenBank/DDBJ databases">
        <authorList>
            <person name="de Groot N.N."/>
        </authorList>
    </citation>
    <scope>NUCLEOTIDE SEQUENCE [LARGE SCALE GENOMIC DNA]</scope>
    <source>
        <strain evidence="2 3">CPCC 100156</strain>
    </source>
</reference>
<keyword evidence="3" id="KW-1185">Reference proteome</keyword>
<name>A0A1G7AR13_9PROT</name>
<proteinExistence type="predicted"/>
<sequence length="322" mass="35172">MGGNDEERSPRGLNMRWLMDNADEERNPRMPRRNVDMAAVLDRSQGQVTRLLKGRNRPPDDLVRQFVDRTNLAAQVPGIDVTWFNLECAAFAERMRLAGYGKWASVAGASSWIGSLPPLPEGRFVPEAELRRSLRPSAYRSDFGAASEDEAVAAVAEITARYGIAVEGLPDALTAAVEARRASAALLHRPIHERHYQLVPLDPRSALHLVEAADAEVHGAAAPRTSARALVVAKQERVLAYTRFGFEVGGITGRRELVLFVFGNFSDLPEGWRAERSQATLSVEEIEILRAAVERGAARGDALAGRLLFDAVPPRKPVGAGP</sequence>
<feature type="region of interest" description="Disordered" evidence="1">
    <location>
        <begin position="1"/>
        <end position="30"/>
    </location>
</feature>
<dbReference type="RefSeq" id="WP_090664766.1">
    <property type="nucleotide sequence ID" value="NZ_FMZX01000021.1"/>
</dbReference>
<dbReference type="Proteomes" id="UP000198925">
    <property type="component" value="Unassembled WGS sequence"/>
</dbReference>
<evidence type="ECO:0000313" key="2">
    <source>
        <dbReference type="EMBL" id="SDE17289.1"/>
    </source>
</evidence>